<evidence type="ECO:0000313" key="3">
    <source>
        <dbReference type="Proteomes" id="UP000003374"/>
    </source>
</evidence>
<proteinExistence type="predicted"/>
<name>A4BTT8_9GAMM</name>
<reference evidence="2 3" key="1">
    <citation type="submission" date="2006-02" db="EMBL/GenBank/DDBJ databases">
        <authorList>
            <person name="Waterbury J."/>
            <person name="Ferriera S."/>
            <person name="Johnson J."/>
            <person name="Kravitz S."/>
            <person name="Halpern A."/>
            <person name="Remington K."/>
            <person name="Beeson K."/>
            <person name="Tran B."/>
            <person name="Rogers Y.-H."/>
            <person name="Friedman R."/>
            <person name="Venter J.C."/>
        </authorList>
    </citation>
    <scope>NUCLEOTIDE SEQUENCE [LARGE SCALE GENOMIC DNA]</scope>
    <source>
        <strain evidence="2 3">Nb-231</strain>
    </source>
</reference>
<dbReference type="InterPro" id="IPR029497">
    <property type="entry name" value="Fimbrial_PilY2"/>
</dbReference>
<dbReference type="EMBL" id="AAOF01000015">
    <property type="protein sequence ID" value="EAR20902.1"/>
    <property type="molecule type" value="Genomic_DNA"/>
</dbReference>
<dbReference type="AlphaFoldDB" id="A4BTT8"/>
<dbReference type="Gene3D" id="2.40.50.320">
    <property type="entry name" value="Copper binding periplasmic protein CusF"/>
    <property type="match status" value="1"/>
</dbReference>
<dbReference type="HOGENOM" id="CLU_2247172_0_0_6"/>
<gene>
    <name evidence="2" type="ORF">NB231_03967</name>
</gene>
<dbReference type="InterPro" id="IPR042230">
    <property type="entry name" value="CusF_sf"/>
</dbReference>
<sequence length="104" mass="11505">MNHTWRFLLRALAAGLLAWGLGTAAQEVHTFEDNGVIQQLDPVGEQIIIDGQHYALPTAVAQQATDQRGAKITLQQGMWVSFYGSVSSHTPQIQGITFLRWSDK</sequence>
<dbReference type="STRING" id="314278.NB231_03967"/>
<evidence type="ECO:0000313" key="2">
    <source>
        <dbReference type="EMBL" id="EAR20902.1"/>
    </source>
</evidence>
<evidence type="ECO:0000256" key="1">
    <source>
        <dbReference type="SAM" id="SignalP"/>
    </source>
</evidence>
<keyword evidence="3" id="KW-1185">Reference proteome</keyword>
<dbReference type="Pfam" id="PF14481">
    <property type="entry name" value="Fimbrial_PilY2"/>
    <property type="match status" value="1"/>
</dbReference>
<dbReference type="Proteomes" id="UP000003374">
    <property type="component" value="Unassembled WGS sequence"/>
</dbReference>
<keyword evidence="1" id="KW-0732">Signal</keyword>
<organism evidence="2 3">
    <name type="scientific">Nitrococcus mobilis Nb-231</name>
    <dbReference type="NCBI Taxonomy" id="314278"/>
    <lineage>
        <taxon>Bacteria</taxon>
        <taxon>Pseudomonadati</taxon>
        <taxon>Pseudomonadota</taxon>
        <taxon>Gammaproteobacteria</taxon>
        <taxon>Chromatiales</taxon>
        <taxon>Ectothiorhodospiraceae</taxon>
        <taxon>Nitrococcus</taxon>
    </lineage>
</organism>
<feature type="chain" id="PRO_5002666841" evidence="1">
    <location>
        <begin position="25"/>
        <end position="104"/>
    </location>
</feature>
<comment type="caution">
    <text evidence="2">The sequence shown here is derived from an EMBL/GenBank/DDBJ whole genome shotgun (WGS) entry which is preliminary data.</text>
</comment>
<protein>
    <submittedName>
        <fullName evidence="2">Uncharacterized protein</fullName>
    </submittedName>
</protein>
<feature type="signal peptide" evidence="1">
    <location>
        <begin position="1"/>
        <end position="24"/>
    </location>
</feature>
<accession>A4BTT8</accession>